<organism evidence="2 3">
    <name type="scientific">Rhodococcus navarretei</name>
    <dbReference type="NCBI Taxonomy" id="3128981"/>
    <lineage>
        <taxon>Bacteria</taxon>
        <taxon>Bacillati</taxon>
        <taxon>Actinomycetota</taxon>
        <taxon>Actinomycetes</taxon>
        <taxon>Mycobacteriales</taxon>
        <taxon>Nocardiaceae</taxon>
        <taxon>Rhodococcus</taxon>
    </lineage>
</organism>
<gene>
    <name evidence="2" type="ORF">AABD04_20545</name>
</gene>
<evidence type="ECO:0008006" key="4">
    <source>
        <dbReference type="Google" id="ProtNLM"/>
    </source>
</evidence>
<feature type="transmembrane region" description="Helical" evidence="1">
    <location>
        <begin position="37"/>
        <end position="58"/>
    </location>
</feature>
<dbReference type="Proteomes" id="UP001456513">
    <property type="component" value="Unassembled WGS sequence"/>
</dbReference>
<evidence type="ECO:0000256" key="1">
    <source>
        <dbReference type="SAM" id="Phobius"/>
    </source>
</evidence>
<proteinExistence type="predicted"/>
<accession>A0ABU9D0W7</accession>
<evidence type="ECO:0000313" key="2">
    <source>
        <dbReference type="EMBL" id="MEK8073240.1"/>
    </source>
</evidence>
<keyword evidence="1" id="KW-1133">Transmembrane helix</keyword>
<keyword evidence="3" id="KW-1185">Reference proteome</keyword>
<reference evidence="2 3" key="1">
    <citation type="submission" date="2024-03" db="EMBL/GenBank/DDBJ databases">
        <title>Rhodococcus navarretei sp. nov. and Pseudarthrobacter quantumdoti sp. nov., two new species with the ability to biosynthesize Quantum Dots isolated from soil samples at Union Glacier, Antarctica.</title>
        <authorList>
            <person name="Vargas M."/>
        </authorList>
    </citation>
    <scope>NUCLEOTIDE SEQUENCE [LARGE SCALE GENOMIC DNA]</scope>
    <source>
        <strain evidence="2 3">EXRC-4A-4</strain>
    </source>
</reference>
<comment type="caution">
    <text evidence="2">The sequence shown here is derived from an EMBL/GenBank/DDBJ whole genome shotgun (WGS) entry which is preliminary data.</text>
</comment>
<protein>
    <recommendedName>
        <fullName evidence="4">Integral membrane protein</fullName>
    </recommendedName>
</protein>
<feature type="transmembrane region" description="Helical" evidence="1">
    <location>
        <begin position="12"/>
        <end position="31"/>
    </location>
</feature>
<keyword evidence="1" id="KW-0812">Transmembrane</keyword>
<name>A0ABU9D0W7_9NOCA</name>
<dbReference type="EMBL" id="JBBPCN010000001">
    <property type="protein sequence ID" value="MEK8073240.1"/>
    <property type="molecule type" value="Genomic_DNA"/>
</dbReference>
<evidence type="ECO:0000313" key="3">
    <source>
        <dbReference type="Proteomes" id="UP001456513"/>
    </source>
</evidence>
<dbReference type="RefSeq" id="WP_032375675.1">
    <property type="nucleotide sequence ID" value="NZ_JBBPCN010000001.1"/>
</dbReference>
<sequence length="62" mass="6602">MTKHPRSVPRRTYLFWSGVALVLITCAAWALDPERGFLSAAILGATGTAVFLALVAVISRTG</sequence>
<keyword evidence="1" id="KW-0472">Membrane</keyword>